<dbReference type="InterPro" id="IPR022105">
    <property type="entry name" value="DUF3645"/>
</dbReference>
<proteinExistence type="predicted"/>
<gene>
    <name evidence="10" type="ORF">OTI717_LOCUS36959</name>
</gene>
<dbReference type="InterPro" id="IPR022099">
    <property type="entry name" value="DUF3638"/>
</dbReference>
<evidence type="ECO:0000256" key="4">
    <source>
        <dbReference type="ARBA" id="ARBA00022786"/>
    </source>
</evidence>
<feature type="domain" description="DUF3645" evidence="9">
    <location>
        <begin position="345"/>
        <end position="373"/>
    </location>
</feature>
<dbReference type="PANTHER" id="PTHR13367:SF33">
    <property type="entry name" value="P-LOOP CONTAINING NUCLEOSIDE TRIPHOSPHATE HYDROLASE PROTEIN"/>
    <property type="match status" value="1"/>
</dbReference>
<keyword evidence="5" id="KW-0378">Hydrolase</keyword>
<evidence type="ECO:0000256" key="7">
    <source>
        <dbReference type="SAM" id="MobiDB-lite"/>
    </source>
</evidence>
<keyword evidence="4" id="KW-0833">Ubl conjugation pathway</keyword>
<evidence type="ECO:0000313" key="11">
    <source>
        <dbReference type="Proteomes" id="UP000663823"/>
    </source>
</evidence>
<evidence type="ECO:0000259" key="9">
    <source>
        <dbReference type="Pfam" id="PF12359"/>
    </source>
</evidence>
<evidence type="ECO:0000313" key="10">
    <source>
        <dbReference type="EMBL" id="CAF4166048.1"/>
    </source>
</evidence>
<evidence type="ECO:0000256" key="6">
    <source>
        <dbReference type="ARBA" id="ARBA00022807"/>
    </source>
</evidence>
<dbReference type="GO" id="GO:0006508">
    <property type="term" value="P:proteolysis"/>
    <property type="evidence" value="ECO:0007669"/>
    <property type="project" value="UniProtKB-KW"/>
</dbReference>
<dbReference type="EC" id="3.4.19.12" evidence="2"/>
<evidence type="ECO:0000256" key="5">
    <source>
        <dbReference type="ARBA" id="ARBA00022801"/>
    </source>
</evidence>
<keyword evidence="3" id="KW-0645">Protease</keyword>
<evidence type="ECO:0000256" key="2">
    <source>
        <dbReference type="ARBA" id="ARBA00012759"/>
    </source>
</evidence>
<organism evidence="10 11">
    <name type="scientific">Rotaria sordida</name>
    <dbReference type="NCBI Taxonomy" id="392033"/>
    <lineage>
        <taxon>Eukaryota</taxon>
        <taxon>Metazoa</taxon>
        <taxon>Spiralia</taxon>
        <taxon>Gnathifera</taxon>
        <taxon>Rotifera</taxon>
        <taxon>Eurotatoria</taxon>
        <taxon>Bdelloidea</taxon>
        <taxon>Philodinida</taxon>
        <taxon>Philodinidae</taxon>
        <taxon>Rotaria</taxon>
    </lineage>
</organism>
<comment type="caution">
    <text evidence="10">The sequence shown here is derived from an EMBL/GenBank/DDBJ whole genome shotgun (WGS) entry which is preliminary data.</text>
</comment>
<sequence>SNWIPSEHVPWLILELEMNITIREIQIKVANHMMKPNMTTDNSTVKSIVMQMNMGEGKTSVILPMLALSLCSSSSSLVRIVALKSLFPVNYQSLRYKLGGLLNRRVLPFACRRDMNFTNEQIKQIFNRLQQGLHSCDVILTSPEDILSFDLLTIDKCRRNEFDTSRSMLTIQRWLKTYARDVLDESDEILHVKYQLIYTVGGQQQVDGGAERWKTIQSILELVKKHAASISKCFSKEVCYKSAERKSAFPQFRLQSHQPFPQLCQNIANDWINNRNYRHADKQIILSFILKTNSSVENLNNKFSDNDIQLFLIIRGLLSSEVLLIAFKKRYRVNYGVNPNIYFNRLMAVPFRAKDIVADRTEFGHPDVALVLTHLSYYYSGLNDEQLTQCFNRLIAEETDPASIYDQWILYEKDDDIPTNIKQWKGVNLIDYQQRTQYLFPTFRYNILVINYFLNYFVFPREAKQFSHKLISSAWDLSSSARSKIITGFSGTNDTQLLLPIHILQYDLSELQKTDAIVVNNLLQAENENYQFLPINATSNEILNQIVKHKERINVILDVGALFIDGNNQDIAIKWLHLSDKNKIDYAVYFDSDSIIVCDRQFHHHRFEISPASERLDRCVFYLDEIHTRGTDFKFPKGFRAALTLGNGLTKDRFVQAAMRMRKLGNGHSLTFWSSYEVHQQITQLKKNSSQGNINNFITLIDILRWVYENTVHSTWNGLHHWAAQSLSFQRKVAAFRNILWTDHHQLFTDTMMEELARECLEPEIIGLIRMYGAPKVLQTLFEIHSARYELNNDYLSREIQETVLKRLKDYGGTKQRLSQLLDEEQQRELEQELEEERQLARPPPVKPCQPILHEQIKR</sequence>
<dbReference type="GO" id="GO:0004843">
    <property type="term" value="F:cysteine-type deubiquitinase activity"/>
    <property type="evidence" value="ECO:0007669"/>
    <property type="project" value="UniProtKB-EC"/>
</dbReference>
<feature type="non-terminal residue" evidence="10">
    <location>
        <position position="1"/>
    </location>
</feature>
<evidence type="ECO:0000256" key="1">
    <source>
        <dbReference type="ARBA" id="ARBA00000707"/>
    </source>
</evidence>
<feature type="domain" description="DUF3638" evidence="8">
    <location>
        <begin position="2"/>
        <end position="230"/>
    </location>
</feature>
<keyword evidence="6" id="KW-0788">Thiol protease</keyword>
<dbReference type="InterPro" id="IPR051346">
    <property type="entry name" value="OTU_Deubiquitinase"/>
</dbReference>
<name>A0A819Z899_9BILA</name>
<dbReference type="PANTHER" id="PTHR13367">
    <property type="entry name" value="UBIQUITIN THIOESTERASE"/>
    <property type="match status" value="1"/>
</dbReference>
<protein>
    <recommendedName>
        <fullName evidence="2">ubiquitinyl hydrolase 1</fullName>
        <ecNumber evidence="2">3.4.19.12</ecNumber>
    </recommendedName>
</protein>
<reference evidence="10" key="1">
    <citation type="submission" date="2021-02" db="EMBL/GenBank/DDBJ databases">
        <authorList>
            <person name="Nowell W R."/>
        </authorList>
    </citation>
    <scope>NUCLEOTIDE SEQUENCE</scope>
</reference>
<evidence type="ECO:0000259" key="8">
    <source>
        <dbReference type="Pfam" id="PF12340"/>
    </source>
</evidence>
<dbReference type="Pfam" id="PF12340">
    <property type="entry name" value="DUF3638"/>
    <property type="match status" value="1"/>
</dbReference>
<dbReference type="AlphaFoldDB" id="A0A819Z899"/>
<comment type="catalytic activity">
    <reaction evidence="1">
        <text>Thiol-dependent hydrolysis of ester, thioester, amide, peptide and isopeptide bonds formed by the C-terminal Gly of ubiquitin (a 76-residue protein attached to proteins as an intracellular targeting signal).</text>
        <dbReference type="EC" id="3.4.19.12"/>
    </reaction>
</comment>
<evidence type="ECO:0000256" key="3">
    <source>
        <dbReference type="ARBA" id="ARBA00022670"/>
    </source>
</evidence>
<dbReference type="Pfam" id="PF12359">
    <property type="entry name" value="DUF3645"/>
    <property type="match status" value="1"/>
</dbReference>
<dbReference type="Proteomes" id="UP000663823">
    <property type="component" value="Unassembled WGS sequence"/>
</dbReference>
<dbReference type="EMBL" id="CAJOAX010016606">
    <property type="protein sequence ID" value="CAF4166048.1"/>
    <property type="molecule type" value="Genomic_DNA"/>
</dbReference>
<feature type="region of interest" description="Disordered" evidence="7">
    <location>
        <begin position="828"/>
        <end position="859"/>
    </location>
</feature>
<feature type="non-terminal residue" evidence="10">
    <location>
        <position position="859"/>
    </location>
</feature>
<accession>A0A819Z899</accession>